<evidence type="ECO:0000313" key="5">
    <source>
        <dbReference type="Proteomes" id="UP000467387"/>
    </source>
</evidence>
<feature type="compositionally biased region" description="Basic residues" evidence="1">
    <location>
        <begin position="23"/>
        <end position="36"/>
    </location>
</feature>
<dbReference type="Proteomes" id="UP000467387">
    <property type="component" value="Unassembled WGS sequence"/>
</dbReference>
<feature type="region of interest" description="Disordered" evidence="1">
    <location>
        <begin position="1"/>
        <end position="47"/>
    </location>
</feature>
<organism evidence="3 4">
    <name type="scientific">Bifidobacterium longum</name>
    <dbReference type="NCBI Taxonomy" id="216816"/>
    <lineage>
        <taxon>Bacteria</taxon>
        <taxon>Bacillati</taxon>
        <taxon>Actinomycetota</taxon>
        <taxon>Actinomycetes</taxon>
        <taxon>Bifidobacteriales</taxon>
        <taxon>Bifidobacteriaceae</taxon>
        <taxon>Bifidobacterium</taxon>
    </lineage>
</organism>
<comment type="caution">
    <text evidence="3">The sequence shown here is derived from an EMBL/GenBank/DDBJ whole genome shotgun (WGS) entry which is preliminary data.</text>
</comment>
<evidence type="ECO:0000313" key="3">
    <source>
        <dbReference type="EMBL" id="KAB7071915.1"/>
    </source>
</evidence>
<dbReference type="Proteomes" id="UP000432196">
    <property type="component" value="Unassembled WGS sequence"/>
</dbReference>
<dbReference type="EMBL" id="WDWL01000011">
    <property type="protein sequence ID" value="KAB7071915.1"/>
    <property type="molecule type" value="Genomic_DNA"/>
</dbReference>
<dbReference type="AlphaFoldDB" id="A0A6I1C353"/>
<proteinExistence type="predicted"/>
<sequence length="195" mass="21251">MKQASPKPSKEPSIEPSRESTRAKKPKTNPKPKTKPKTTPATDPRQTLVDFQPDQSHIAFADAFGLDLDYELAKFRDALAANGRYPADPAPAFRNWLRRGKEIGLNGAKLGTGMTDASDPAASELERRARKLVDSSTPLKCRQPDDQARRAWIPAVARLLGQGKAPTDIVTLICYGEPDELAELGIHVDGLEAIA</sequence>
<feature type="compositionally biased region" description="Basic and acidic residues" evidence="1">
    <location>
        <begin position="8"/>
        <end position="22"/>
    </location>
</feature>
<protein>
    <submittedName>
        <fullName evidence="3">Uncharacterized protein</fullName>
    </submittedName>
</protein>
<name>A0A6I1C353_BIFLN</name>
<evidence type="ECO:0000313" key="4">
    <source>
        <dbReference type="Proteomes" id="UP000432196"/>
    </source>
</evidence>
<evidence type="ECO:0000313" key="2">
    <source>
        <dbReference type="EMBL" id="KAB7056556.1"/>
    </source>
</evidence>
<evidence type="ECO:0000256" key="1">
    <source>
        <dbReference type="SAM" id="MobiDB-lite"/>
    </source>
</evidence>
<reference evidence="4 5" key="1">
    <citation type="journal article" date="2019" name="Nat. Med.">
        <title>A library of human gut bacterial isolates paired with longitudinal multiomics data enables mechanistic microbiome research.</title>
        <authorList>
            <person name="Poyet M."/>
            <person name="Groussin M."/>
            <person name="Gibbons S.M."/>
            <person name="Avila-Pacheco J."/>
            <person name="Jiang X."/>
            <person name="Kearney S.M."/>
            <person name="Perrotta A.R."/>
            <person name="Berdy B."/>
            <person name="Zhao S."/>
            <person name="Lieberman T.D."/>
            <person name="Swanson P.K."/>
            <person name="Smith M."/>
            <person name="Roesemann S."/>
            <person name="Alexander J.E."/>
            <person name="Rich S.A."/>
            <person name="Livny J."/>
            <person name="Vlamakis H."/>
            <person name="Clish C."/>
            <person name="Bullock K."/>
            <person name="Deik A."/>
            <person name="Scott J."/>
            <person name="Pierce K.A."/>
            <person name="Xavier R.J."/>
            <person name="Alm E.J."/>
        </authorList>
    </citation>
    <scope>NUCLEOTIDE SEQUENCE [LARGE SCALE GENOMIC DNA]</scope>
    <source>
        <strain evidence="3 4">BIOML-A201</strain>
        <strain evidence="2 5">BIOML-A210</strain>
    </source>
</reference>
<gene>
    <name evidence="3" type="ORF">GBI83_08580</name>
    <name evidence="2" type="ORF">GBI87_08680</name>
</gene>
<dbReference type="EMBL" id="WDWU01000012">
    <property type="protein sequence ID" value="KAB7056556.1"/>
    <property type="molecule type" value="Genomic_DNA"/>
</dbReference>
<accession>A0A6I1C353</accession>